<dbReference type="Proteomes" id="UP000005226">
    <property type="component" value="Chromosome 22"/>
</dbReference>
<dbReference type="STRING" id="31033.ENSTRUP00000052706"/>
<evidence type="ECO:0000313" key="5">
    <source>
        <dbReference type="Ensembl" id="ENSTRUP00000052706.1"/>
    </source>
</evidence>
<evidence type="ECO:0000256" key="1">
    <source>
        <dbReference type="ARBA" id="ARBA00022741"/>
    </source>
</evidence>
<evidence type="ECO:0000313" key="6">
    <source>
        <dbReference type="Proteomes" id="UP000005226"/>
    </source>
</evidence>
<dbReference type="PANTHER" id="PTHR11711">
    <property type="entry name" value="ADP RIBOSYLATION FACTOR-RELATED"/>
    <property type="match status" value="1"/>
</dbReference>
<reference evidence="5" key="3">
    <citation type="submission" date="2025-09" db="UniProtKB">
        <authorList>
            <consortium name="Ensembl"/>
        </authorList>
    </citation>
    <scope>IDENTIFICATION</scope>
</reference>
<feature type="binding site" evidence="3">
    <location>
        <begin position="17"/>
        <end position="24"/>
    </location>
    <ligand>
        <name>GTP</name>
        <dbReference type="ChEBI" id="CHEBI:37565"/>
    </ligand>
</feature>
<dbReference type="SUPFAM" id="SSF52540">
    <property type="entry name" value="P-loop containing nucleoside triphosphate hydrolases"/>
    <property type="match status" value="1"/>
</dbReference>
<keyword evidence="4" id="KW-0479">Metal-binding</keyword>
<dbReference type="Ensembl" id="ENSTRUT00000056991.2">
    <property type="protein sequence ID" value="ENSTRUP00000052706.1"/>
    <property type="gene ID" value="ENSTRUG00000019536.2"/>
</dbReference>
<reference evidence="5 6" key="1">
    <citation type="journal article" date="2011" name="Genome Biol. Evol.">
        <title>Integration of the genetic map and genome assembly of fugu facilitates insights into distinct features of genome evolution in teleosts and mammals.</title>
        <authorList>
            <person name="Kai W."/>
            <person name="Kikuchi K."/>
            <person name="Tohari S."/>
            <person name="Chew A.K."/>
            <person name="Tay A."/>
            <person name="Fujiwara A."/>
            <person name="Hosoya S."/>
            <person name="Suetake H."/>
            <person name="Naruse K."/>
            <person name="Brenner S."/>
            <person name="Suzuki Y."/>
            <person name="Venkatesh B."/>
        </authorList>
    </citation>
    <scope>NUCLEOTIDE SEQUENCE [LARGE SCALE GENOMIC DNA]</scope>
</reference>
<dbReference type="InterPro" id="IPR006689">
    <property type="entry name" value="Small_GTPase_ARF/SAR"/>
</dbReference>
<feature type="binding site" evidence="4">
    <location>
        <position position="24"/>
    </location>
    <ligand>
        <name>Mg(2+)</name>
        <dbReference type="ChEBI" id="CHEBI:18420"/>
    </ligand>
</feature>
<dbReference type="InterPro" id="IPR024156">
    <property type="entry name" value="Small_GTPase_ARF"/>
</dbReference>
<dbReference type="GO" id="GO:0003924">
    <property type="term" value="F:GTPase activity"/>
    <property type="evidence" value="ECO:0007669"/>
    <property type="project" value="InterPro"/>
</dbReference>
<dbReference type="Gene3D" id="3.40.50.300">
    <property type="entry name" value="P-loop containing nucleotide triphosphate hydrolases"/>
    <property type="match status" value="1"/>
</dbReference>
<evidence type="ECO:0000256" key="3">
    <source>
        <dbReference type="PIRSR" id="PIRSR606689-1"/>
    </source>
</evidence>
<dbReference type="InterPro" id="IPR027417">
    <property type="entry name" value="P-loop_NTPase"/>
</dbReference>
<dbReference type="InParanoid" id="A0A3B5KBC1"/>
<dbReference type="Pfam" id="PF00025">
    <property type="entry name" value="Arf"/>
    <property type="match status" value="1"/>
</dbReference>
<dbReference type="AlphaFoldDB" id="A0A3B5KBC1"/>
<keyword evidence="1 3" id="KW-0547">Nucleotide-binding</keyword>
<dbReference type="GO" id="GO:0046872">
    <property type="term" value="F:metal ion binding"/>
    <property type="evidence" value="ECO:0007669"/>
    <property type="project" value="UniProtKB-KW"/>
</dbReference>
<sequence>MGQRGSKQPQAQVLLLGLDNAGKSTLLYKLKHDAFVTTSPTIGFNVEMLDAKKNRKNVALTVRVSTNAARFRQTDVLVQFAPDVPAAPLSSRIVSSYVGRRLGPW</sequence>
<protein>
    <submittedName>
        <fullName evidence="5">Uncharacterized protein</fullName>
    </submittedName>
</protein>
<organism evidence="5 6">
    <name type="scientific">Takifugu rubripes</name>
    <name type="common">Japanese pufferfish</name>
    <name type="synonym">Fugu rubripes</name>
    <dbReference type="NCBI Taxonomy" id="31033"/>
    <lineage>
        <taxon>Eukaryota</taxon>
        <taxon>Metazoa</taxon>
        <taxon>Chordata</taxon>
        <taxon>Craniata</taxon>
        <taxon>Vertebrata</taxon>
        <taxon>Euteleostomi</taxon>
        <taxon>Actinopterygii</taxon>
        <taxon>Neopterygii</taxon>
        <taxon>Teleostei</taxon>
        <taxon>Neoteleostei</taxon>
        <taxon>Acanthomorphata</taxon>
        <taxon>Eupercaria</taxon>
        <taxon>Tetraodontiformes</taxon>
        <taxon>Tetradontoidea</taxon>
        <taxon>Tetraodontidae</taxon>
        <taxon>Takifugu</taxon>
    </lineage>
</organism>
<name>A0A3B5KBC1_TAKRU</name>
<keyword evidence="2 3" id="KW-0342">GTP-binding</keyword>
<keyword evidence="4" id="KW-0460">Magnesium</keyword>
<evidence type="ECO:0000256" key="2">
    <source>
        <dbReference type="ARBA" id="ARBA00023134"/>
    </source>
</evidence>
<dbReference type="GeneTree" id="ENSGT00940000176999"/>
<proteinExistence type="predicted"/>
<accession>A0A3B5KBC1</accession>
<reference evidence="5" key="2">
    <citation type="submission" date="2025-08" db="UniProtKB">
        <authorList>
            <consortium name="Ensembl"/>
        </authorList>
    </citation>
    <scope>IDENTIFICATION</scope>
</reference>
<keyword evidence="6" id="KW-1185">Reference proteome</keyword>
<feature type="binding site" evidence="4">
    <location>
        <position position="41"/>
    </location>
    <ligand>
        <name>Mg(2+)</name>
        <dbReference type="ChEBI" id="CHEBI:18420"/>
    </ligand>
</feature>
<dbReference type="GO" id="GO:0005525">
    <property type="term" value="F:GTP binding"/>
    <property type="evidence" value="ECO:0007669"/>
    <property type="project" value="UniProtKB-KW"/>
</dbReference>
<evidence type="ECO:0000256" key="4">
    <source>
        <dbReference type="PIRSR" id="PIRSR606689-2"/>
    </source>
</evidence>